<organism evidence="2 3">
    <name type="scientific">Mycolicibacterium pulveris</name>
    <name type="common">Mycobacterium pulveris</name>
    <dbReference type="NCBI Taxonomy" id="36813"/>
    <lineage>
        <taxon>Bacteria</taxon>
        <taxon>Bacillati</taxon>
        <taxon>Actinomycetota</taxon>
        <taxon>Actinomycetes</taxon>
        <taxon>Mycobacteriales</taxon>
        <taxon>Mycobacteriaceae</taxon>
        <taxon>Mycolicibacterium</taxon>
    </lineage>
</organism>
<dbReference type="Pfam" id="PF02470">
    <property type="entry name" value="MlaD"/>
    <property type="match status" value="1"/>
</dbReference>
<dbReference type="PANTHER" id="PTHR33371:SF16">
    <property type="entry name" value="MCE-FAMILY PROTEIN MCE3F"/>
    <property type="match status" value="1"/>
</dbReference>
<evidence type="ECO:0000259" key="1">
    <source>
        <dbReference type="Pfam" id="PF02470"/>
    </source>
</evidence>
<name>A0A7I7UMZ8_MYCPV</name>
<keyword evidence="3" id="KW-1185">Reference proteome</keyword>
<accession>A0A7I7UMZ8</accession>
<sequence>MTARTMRNLLSLTASVIIVVFAIGHIAGLGVRLGPPEHRTNLSMAVANINGLVVGSNVLLRGVPVGKVTGIEASVDQATIDFYIDGAHQIPADSMVRLDNLSALGEAYIGFFPLSSDGPMLVEGQRIAAEAVTTPPTISDLAVSVGRILQQAEPDQLKRIVAEADVALADPDVVLPNLSRAGTLLRNEAKSMNGHGQELLTNVQTLLRNAGFVGPTLARLAPQLRLLGPNMHGIFAGAMDLVLAGSPEAIERLHAYLTRIQKFLDTRAPDIKVLAETLLPNIRSIGSALTNFDTGRLLDNMLRGVPEDGAIDLRVTMLPPQQP</sequence>
<dbReference type="GO" id="GO:0005576">
    <property type="term" value="C:extracellular region"/>
    <property type="evidence" value="ECO:0007669"/>
    <property type="project" value="TreeGrafter"/>
</dbReference>
<evidence type="ECO:0000313" key="2">
    <source>
        <dbReference type="EMBL" id="BBY81526.1"/>
    </source>
</evidence>
<dbReference type="InterPro" id="IPR003399">
    <property type="entry name" value="Mce/MlaD"/>
</dbReference>
<protein>
    <recommendedName>
        <fullName evidence="1">Mce/MlaD domain-containing protein</fullName>
    </recommendedName>
</protein>
<evidence type="ECO:0000313" key="3">
    <source>
        <dbReference type="Proteomes" id="UP000467252"/>
    </source>
</evidence>
<dbReference type="Proteomes" id="UP000467252">
    <property type="component" value="Chromosome"/>
</dbReference>
<feature type="domain" description="Mce/MlaD" evidence="1">
    <location>
        <begin position="43"/>
        <end position="111"/>
    </location>
</feature>
<dbReference type="AlphaFoldDB" id="A0A7I7UMZ8"/>
<dbReference type="InterPro" id="IPR052336">
    <property type="entry name" value="MlaD_Phospholipid_Transporter"/>
</dbReference>
<gene>
    <name evidence="2" type="ORF">MPUL_26840</name>
</gene>
<dbReference type="PANTHER" id="PTHR33371">
    <property type="entry name" value="INTERMEMBRANE PHOSPHOLIPID TRANSPORT SYSTEM BINDING PROTEIN MLAD-RELATED"/>
    <property type="match status" value="1"/>
</dbReference>
<dbReference type="EMBL" id="AP022599">
    <property type="protein sequence ID" value="BBY81526.1"/>
    <property type="molecule type" value="Genomic_DNA"/>
</dbReference>
<proteinExistence type="predicted"/>
<reference evidence="2 3" key="1">
    <citation type="journal article" date="2019" name="Emerg. Microbes Infect.">
        <title>Comprehensive subspecies identification of 175 nontuberculous mycobacteria species based on 7547 genomic profiles.</title>
        <authorList>
            <person name="Matsumoto Y."/>
            <person name="Kinjo T."/>
            <person name="Motooka D."/>
            <person name="Nabeya D."/>
            <person name="Jung N."/>
            <person name="Uechi K."/>
            <person name="Horii T."/>
            <person name="Iida T."/>
            <person name="Fujita J."/>
            <person name="Nakamura S."/>
        </authorList>
    </citation>
    <scope>NUCLEOTIDE SEQUENCE [LARGE SCALE GENOMIC DNA]</scope>
    <source>
        <strain evidence="2 3">JCM 6370</strain>
    </source>
</reference>